<dbReference type="Gene3D" id="3.40.50.150">
    <property type="entry name" value="Vaccinia Virus protein VP39"/>
    <property type="match status" value="1"/>
</dbReference>
<feature type="domain" description="23S rRNA (guanine(745)-N(1))-methyltransferase N-terminal" evidence="4">
    <location>
        <begin position="5"/>
        <end position="47"/>
    </location>
</feature>
<dbReference type="InterPro" id="IPR016718">
    <property type="entry name" value="rRNA_m1G-MeTrfase_A_prd"/>
</dbReference>
<evidence type="ECO:0000313" key="6">
    <source>
        <dbReference type="Proteomes" id="UP000472676"/>
    </source>
</evidence>
<feature type="binding site" evidence="2">
    <location>
        <position position="179"/>
    </location>
    <ligand>
        <name>S-adenosyl-L-methionine</name>
        <dbReference type="ChEBI" id="CHEBI:59789"/>
    </ligand>
</feature>
<organism evidence="5 6">
    <name type="scientific">Solimonas terrae</name>
    <dbReference type="NCBI Taxonomy" id="1396819"/>
    <lineage>
        <taxon>Bacteria</taxon>
        <taxon>Pseudomonadati</taxon>
        <taxon>Pseudomonadota</taxon>
        <taxon>Gammaproteobacteria</taxon>
        <taxon>Nevskiales</taxon>
        <taxon>Nevskiaceae</taxon>
        <taxon>Solimonas</taxon>
    </lineage>
</organism>
<dbReference type="InterPro" id="IPR029063">
    <property type="entry name" value="SAM-dependent_MTases_sf"/>
</dbReference>
<dbReference type="InterPro" id="IPR052939">
    <property type="entry name" value="23S_rRNA_MeTrnsfrase_RlmA"/>
</dbReference>
<evidence type="ECO:0000256" key="1">
    <source>
        <dbReference type="PIRSR" id="PIRSR018249-1"/>
    </source>
</evidence>
<sequence>MPSIICPLCRLALQRDEKAWHCENRHSFDVAREGYVNLLPVQYKNSRDPGDDAQMVQARRDFLQAGHYQPLRDAVLRMLAPLHAQSLLDIGCGEGWYTGAFTPIAADVTGLDIARPAIRLAAKRYPDITWLVGSGALLPIADASIDIVSNMFTQLHVAEMQRVLKAHGHVLVVTPAPDHLWSIRERLFDDVRAHDPDKFLADFESGFELQSRQIVRFALNLDQAGLRQLLQMTPYAWKARPDRRAALSVQARFETEAAFSLLLFRCRNGATAQDSCRSFESALRAQG</sequence>
<dbReference type="CDD" id="cd02440">
    <property type="entry name" value="AdoMet_MTases"/>
    <property type="match status" value="1"/>
</dbReference>
<dbReference type="PANTHER" id="PTHR43460">
    <property type="entry name" value="METHYLTRANSFERASE"/>
    <property type="match status" value="1"/>
</dbReference>
<dbReference type="SUPFAM" id="SSF53335">
    <property type="entry name" value="S-adenosyl-L-methionine-dependent methyltransferases"/>
    <property type="match status" value="1"/>
</dbReference>
<feature type="binding site" evidence="1">
    <location>
        <position position="9"/>
    </location>
    <ligand>
        <name>Zn(2+)</name>
        <dbReference type="ChEBI" id="CHEBI:29105"/>
    </ligand>
</feature>
<reference evidence="5 6" key="1">
    <citation type="journal article" date="2014" name="Int. J. Syst. Evol. Microbiol.">
        <title>Solimonas terrae sp. nov., isolated from soil.</title>
        <authorList>
            <person name="Kim S.J."/>
            <person name="Moon J.Y."/>
            <person name="Weon H.Y."/>
            <person name="Ahn J.H."/>
            <person name="Chen W.M."/>
            <person name="Kwon S.W."/>
        </authorList>
    </citation>
    <scope>NUCLEOTIDE SEQUENCE [LARGE SCALE GENOMIC DNA]</scope>
    <source>
        <strain evidence="5 6">KIS83-12</strain>
    </source>
</reference>
<feature type="binding site" evidence="1">
    <location>
        <position position="26"/>
    </location>
    <ligand>
        <name>Zn(2+)</name>
        <dbReference type="ChEBI" id="CHEBI:29105"/>
    </ligand>
</feature>
<feature type="binding site" evidence="2">
    <location>
        <begin position="94"/>
        <end position="95"/>
    </location>
    <ligand>
        <name>S-adenosyl-L-methionine</name>
        <dbReference type="ChEBI" id="CHEBI:59789"/>
    </ligand>
</feature>
<feature type="binding site" evidence="2">
    <location>
        <position position="68"/>
    </location>
    <ligand>
        <name>S-adenosyl-L-methionine</name>
        <dbReference type="ChEBI" id="CHEBI:59789"/>
    </ligand>
</feature>
<evidence type="ECO:0000313" key="5">
    <source>
        <dbReference type="EMBL" id="NGY05202.1"/>
    </source>
</evidence>
<dbReference type="Proteomes" id="UP000472676">
    <property type="component" value="Unassembled WGS sequence"/>
</dbReference>
<gene>
    <name evidence="5" type="ORF">G7Y85_10515</name>
</gene>
<dbReference type="Pfam" id="PF08241">
    <property type="entry name" value="Methyltransf_11"/>
    <property type="match status" value="1"/>
</dbReference>
<dbReference type="GO" id="GO:0046872">
    <property type="term" value="F:metal ion binding"/>
    <property type="evidence" value="ECO:0007669"/>
    <property type="project" value="UniProtKB-KW"/>
</dbReference>
<dbReference type="GO" id="GO:0032259">
    <property type="term" value="P:methylation"/>
    <property type="evidence" value="ECO:0007669"/>
    <property type="project" value="UniProtKB-KW"/>
</dbReference>
<evidence type="ECO:0000259" key="3">
    <source>
        <dbReference type="Pfam" id="PF08241"/>
    </source>
</evidence>
<keyword evidence="1" id="KW-0479">Metal-binding</keyword>
<feature type="domain" description="Methyltransferase type 11" evidence="3">
    <location>
        <begin position="88"/>
        <end position="170"/>
    </location>
</feature>
<dbReference type="EMBL" id="JAAMOW010000005">
    <property type="protein sequence ID" value="NGY05202.1"/>
    <property type="molecule type" value="Genomic_DNA"/>
</dbReference>
<comment type="caution">
    <text evidence="5">The sequence shown here is derived from an EMBL/GenBank/DDBJ whole genome shotgun (WGS) entry which is preliminary data.</text>
</comment>
<feature type="binding site" evidence="1">
    <location>
        <position position="6"/>
    </location>
    <ligand>
        <name>Zn(2+)</name>
        <dbReference type="ChEBI" id="CHEBI:29105"/>
    </ligand>
</feature>
<dbReference type="RefSeq" id="WP_166256139.1">
    <property type="nucleotide sequence ID" value="NZ_JAAMOW010000005.1"/>
</dbReference>
<evidence type="ECO:0000259" key="4">
    <source>
        <dbReference type="Pfam" id="PF21302"/>
    </source>
</evidence>
<dbReference type="PIRSF" id="PIRSF018249">
    <property type="entry name" value="MyrA_prd"/>
    <property type="match status" value="1"/>
</dbReference>
<keyword evidence="2" id="KW-0949">S-adenosyl-L-methionine</keyword>
<keyword evidence="6" id="KW-1185">Reference proteome</keyword>
<accession>A0A6M2BRD4</accession>
<dbReference type="InterPro" id="IPR013216">
    <property type="entry name" value="Methyltransf_11"/>
</dbReference>
<dbReference type="GO" id="GO:0008757">
    <property type="term" value="F:S-adenosylmethionine-dependent methyltransferase activity"/>
    <property type="evidence" value="ECO:0007669"/>
    <property type="project" value="InterPro"/>
</dbReference>
<dbReference type="Pfam" id="PF21302">
    <property type="entry name" value="Zn_ribbon_RlmA"/>
    <property type="match status" value="1"/>
</dbReference>
<keyword evidence="1" id="KW-0862">Zinc</keyword>
<evidence type="ECO:0000256" key="2">
    <source>
        <dbReference type="PIRSR" id="PIRSR018249-2"/>
    </source>
</evidence>
<feature type="binding site" evidence="1">
    <location>
        <position position="22"/>
    </location>
    <ligand>
        <name>Zn(2+)</name>
        <dbReference type="ChEBI" id="CHEBI:29105"/>
    </ligand>
</feature>
<keyword evidence="5" id="KW-0489">Methyltransferase</keyword>
<keyword evidence="5" id="KW-0808">Transferase</keyword>
<dbReference type="PANTHER" id="PTHR43460:SF1">
    <property type="entry name" value="METHYLTRANSFERASE TYPE 11 DOMAIN-CONTAINING PROTEIN"/>
    <property type="match status" value="1"/>
</dbReference>
<dbReference type="InterPro" id="IPR048647">
    <property type="entry name" value="RlmA_N"/>
</dbReference>
<name>A0A6M2BRD4_9GAMM</name>
<protein>
    <submittedName>
        <fullName evidence="5">Methyltransferase domain-containing protein</fullName>
    </submittedName>
</protein>
<dbReference type="AlphaFoldDB" id="A0A6M2BRD4"/>
<proteinExistence type="predicted"/>